<gene>
    <name evidence="2" type="ORF">SAY86_012528</name>
</gene>
<feature type="compositionally biased region" description="Basic and acidic residues" evidence="1">
    <location>
        <begin position="149"/>
        <end position="160"/>
    </location>
</feature>
<dbReference type="PANTHER" id="PTHR33448:SF4">
    <property type="entry name" value="CHLOROPLAST PROTEIN HCF243"/>
    <property type="match status" value="1"/>
</dbReference>
<feature type="compositionally biased region" description="Basic and acidic residues" evidence="1">
    <location>
        <begin position="437"/>
        <end position="446"/>
    </location>
</feature>
<feature type="compositionally biased region" description="Low complexity" evidence="1">
    <location>
        <begin position="81"/>
        <end position="95"/>
    </location>
</feature>
<feature type="compositionally biased region" description="Acidic residues" evidence="1">
    <location>
        <begin position="404"/>
        <end position="429"/>
    </location>
</feature>
<feature type="region of interest" description="Disordered" evidence="1">
    <location>
        <begin position="345"/>
        <end position="368"/>
    </location>
</feature>
<feature type="compositionally biased region" description="Polar residues" evidence="1">
    <location>
        <begin position="610"/>
        <end position="646"/>
    </location>
</feature>
<organism evidence="2 3">
    <name type="scientific">Trapa natans</name>
    <name type="common">Water chestnut</name>
    <dbReference type="NCBI Taxonomy" id="22666"/>
    <lineage>
        <taxon>Eukaryota</taxon>
        <taxon>Viridiplantae</taxon>
        <taxon>Streptophyta</taxon>
        <taxon>Embryophyta</taxon>
        <taxon>Tracheophyta</taxon>
        <taxon>Spermatophyta</taxon>
        <taxon>Magnoliopsida</taxon>
        <taxon>eudicotyledons</taxon>
        <taxon>Gunneridae</taxon>
        <taxon>Pentapetalae</taxon>
        <taxon>rosids</taxon>
        <taxon>malvids</taxon>
        <taxon>Myrtales</taxon>
        <taxon>Lythraceae</taxon>
        <taxon>Trapa</taxon>
    </lineage>
</organism>
<dbReference type="Proteomes" id="UP001346149">
    <property type="component" value="Unassembled WGS sequence"/>
</dbReference>
<evidence type="ECO:0000256" key="1">
    <source>
        <dbReference type="SAM" id="MobiDB-lite"/>
    </source>
</evidence>
<feature type="compositionally biased region" description="Low complexity" evidence="1">
    <location>
        <begin position="17"/>
        <end position="30"/>
    </location>
</feature>
<evidence type="ECO:0000313" key="2">
    <source>
        <dbReference type="EMBL" id="KAK4794534.1"/>
    </source>
</evidence>
<feature type="region of interest" description="Disordered" evidence="1">
    <location>
        <begin position="46"/>
        <end position="125"/>
    </location>
</feature>
<name>A0AAN7LZZ0_TRANT</name>
<proteinExistence type="predicted"/>
<evidence type="ECO:0000313" key="3">
    <source>
        <dbReference type="Proteomes" id="UP001346149"/>
    </source>
</evidence>
<reference evidence="2 3" key="1">
    <citation type="journal article" date="2023" name="Hortic Res">
        <title>Pangenome of water caltrop reveals structural variations and asymmetric subgenome divergence after allopolyploidization.</title>
        <authorList>
            <person name="Zhang X."/>
            <person name="Chen Y."/>
            <person name="Wang L."/>
            <person name="Yuan Y."/>
            <person name="Fang M."/>
            <person name="Shi L."/>
            <person name="Lu R."/>
            <person name="Comes H.P."/>
            <person name="Ma Y."/>
            <person name="Chen Y."/>
            <person name="Huang G."/>
            <person name="Zhou Y."/>
            <person name="Zheng Z."/>
            <person name="Qiu Y."/>
        </authorList>
    </citation>
    <scope>NUCLEOTIDE SEQUENCE [LARGE SCALE GENOMIC DNA]</scope>
    <source>
        <strain evidence="2">F231</strain>
    </source>
</reference>
<dbReference type="EMBL" id="JAXQNO010000007">
    <property type="protein sequence ID" value="KAK4794534.1"/>
    <property type="molecule type" value="Genomic_DNA"/>
</dbReference>
<feature type="region of interest" description="Disordered" evidence="1">
    <location>
        <begin position="591"/>
        <end position="669"/>
    </location>
</feature>
<feature type="compositionally biased region" description="Basic and acidic residues" evidence="1">
    <location>
        <begin position="355"/>
        <end position="364"/>
    </location>
</feature>
<comment type="caution">
    <text evidence="2">The sequence shown here is derived from an EMBL/GenBank/DDBJ whole genome shotgun (WGS) entry which is preliminary data.</text>
</comment>
<keyword evidence="3" id="KW-1185">Reference proteome</keyword>
<protein>
    <submittedName>
        <fullName evidence="2">Uncharacterized protein</fullName>
    </submittedName>
</protein>
<feature type="compositionally biased region" description="Basic and acidic residues" evidence="1">
    <location>
        <begin position="596"/>
        <end position="607"/>
    </location>
</feature>
<feature type="region of interest" description="Disordered" evidence="1">
    <location>
        <begin position="404"/>
        <end position="472"/>
    </location>
</feature>
<feature type="region of interest" description="Disordered" evidence="1">
    <location>
        <begin position="1"/>
        <end position="30"/>
    </location>
</feature>
<accession>A0AAN7LZZ0</accession>
<feature type="compositionally biased region" description="Low complexity" evidence="1">
    <location>
        <begin position="46"/>
        <end position="62"/>
    </location>
</feature>
<dbReference type="PANTHER" id="PTHR33448">
    <property type="entry name" value="CHLOROPLAST PROTEIN HCF243-RELATED"/>
    <property type="match status" value="1"/>
</dbReference>
<sequence>MDSWADYHQPQPQPQRTTSINSSSTPATTTTTTTAAICFTSCVSSSSSMKLSSSKPSSILSPAHARDAPPPLLPPSAGQISLSTSLSRRLRASSSVKGGGQASPMFPSSGKKRAGLENPEPSSPKVTCIGQVRVKTKKQGKKLRTRSKRQGEMSFRKLELSRSGHHTFPPLLNGNPECLPQRNQRWVHFPVTICEALRTFGADWNCLLPCRPSCTSSKEEKAVAMTARSGDCGGNGGSSCGAVIARWLVAVHEGEGRGRREIELVIGGEEAPAEINERSRGRRRHVFEGIVFNDEDICRERKEAEEEEKQGSVSICIPPKNALLLMRCRSDPAKMAALANRFCGPPFEKDEEDERRESEDDFQKDGINNGYQKAMEGVAIEHEMDVQKVEAEVSKECWVDAEEANEEPMTVEEESSSEVEEEEEREEEIVSVLLEESTERPEEKEAIQNCSGNDSPLAHKDESINEEEEQVGEAKAAILAENDNIDGVVLDTEVESTPEEADRRDTEIIATGKLARELEDATPENPEAERDYVNPATEAMSRDMASREPVGLPDCLLLMMCEPKLSMEVSKETWVCSTDFIRWLPQRHVNKAAAPGDRDEDPKDRATGKVTATNTKQPASPALTAQQTRILQQPPRSSCSFPSQEAATAAKRGGGESMAGKMRNAKTTEPLALTRCRSEPRRMAINLVPDACFWKNRKLEPHRPSADHLRVKAAGLGF</sequence>
<feature type="region of interest" description="Disordered" evidence="1">
    <location>
        <begin position="138"/>
        <end position="160"/>
    </location>
</feature>
<dbReference type="AlphaFoldDB" id="A0AAN7LZZ0"/>
<feature type="compositionally biased region" description="Basic residues" evidence="1">
    <location>
        <begin position="138"/>
        <end position="148"/>
    </location>
</feature>